<name>A0A182KGZ6_9DIPT</name>
<evidence type="ECO:0000256" key="5">
    <source>
        <dbReference type="ARBA" id="ARBA00023242"/>
    </source>
</evidence>
<dbReference type="PANTHER" id="PTHR21664">
    <property type="entry name" value="CHRONIC MYELOGENOUS LEUKEMIA TUMOR ANTIGEN 66"/>
    <property type="match status" value="1"/>
</dbReference>
<evidence type="ECO:0000256" key="2">
    <source>
        <dbReference type="ARBA" id="ARBA00004496"/>
    </source>
</evidence>
<dbReference type="GO" id="GO:0005737">
    <property type="term" value="C:cytoplasm"/>
    <property type="evidence" value="ECO:0007669"/>
    <property type="project" value="UniProtKB-SubCell"/>
</dbReference>
<keyword evidence="8" id="KW-1185">Reference proteome</keyword>
<protein>
    <recommendedName>
        <fullName evidence="3">NudC domain-containing protein 1</fullName>
    </recommendedName>
</protein>
<evidence type="ECO:0000256" key="3">
    <source>
        <dbReference type="ARBA" id="ARBA00018915"/>
    </source>
</evidence>
<dbReference type="PROSITE" id="PS51203">
    <property type="entry name" value="CS"/>
    <property type="match status" value="1"/>
</dbReference>
<dbReference type="STRING" id="43041.A0A182KGZ6"/>
<dbReference type="InterPro" id="IPR007052">
    <property type="entry name" value="CS_dom"/>
</dbReference>
<dbReference type="EnsemblMetazoa" id="ACHR010034-RA">
    <property type="protein sequence ID" value="ACHR010034-PA"/>
    <property type="gene ID" value="ACHR010034"/>
</dbReference>
<dbReference type="Pfam" id="PF04969">
    <property type="entry name" value="CS"/>
    <property type="match status" value="1"/>
</dbReference>
<proteinExistence type="predicted"/>
<keyword evidence="4" id="KW-0963">Cytoplasm</keyword>
<evidence type="ECO:0000313" key="7">
    <source>
        <dbReference type="EnsemblMetazoa" id="ACHR010034-PA"/>
    </source>
</evidence>
<dbReference type="InterPro" id="IPR037895">
    <property type="entry name" value="NUDCD1"/>
</dbReference>
<dbReference type="PANTHER" id="PTHR21664:SF1">
    <property type="entry name" value="NUDC DOMAIN-CONTAINING PROTEIN 1"/>
    <property type="match status" value="1"/>
</dbReference>
<feature type="domain" description="CS" evidence="6">
    <location>
        <begin position="289"/>
        <end position="381"/>
    </location>
</feature>
<keyword evidence="5" id="KW-0539">Nucleus</keyword>
<reference evidence="7" key="2">
    <citation type="submission" date="2020-05" db="UniProtKB">
        <authorList>
            <consortium name="EnsemblMetazoa"/>
        </authorList>
    </citation>
    <scope>IDENTIFICATION</scope>
    <source>
        <strain evidence="7">ACHKN1017</strain>
    </source>
</reference>
<evidence type="ECO:0000313" key="8">
    <source>
        <dbReference type="Proteomes" id="UP000075881"/>
    </source>
</evidence>
<sequence>MPHIELRPNQKLLKPNFDGYKLSLEPVAVLSTDFSPTSYPHRVKPNECSYYHARLFGMQNHLVRDPWASGQCYYLDSIGMVQRVCYDSTQGRILPIMPVYKLPMVSSNCTDREKTAITRYNCSLLFPSEHLCLLSDGCGTVHVLETGDRTAAREWKAQSTLRPEECNLTQDVLAGGSVLLDGRFLRRDSKQLLHFLTLQLDSRAESKVKCLLHWHTLEQKQTTSTAWTLCASRTLASIGYPRYCVLDYHATAVLVACDQPFRFVYDSERPVVVPAPNLVQIDTVKPLAWEQYPFRWTQTSEEVSVTFEKQPEVQYRVINEHPSATHEPSFLKVFANDAVVIDGSQLYAAIDHESTIWAMDRKVLEITVRKQLSGILWPFIFLGGPEETILEGNASRPLVAVDLPPAPNLSVPLEPCDFESGQDIYYTLERLSAGDHNVTHTVSLGNGPPLFEVSLRAGLPATFAVRHDVDACLWQLQPVAFGTEDCRLQHEGTLHAFGYVQASKRQQKYLGCAPDLRYGVVCESHRGVYIYKGNYGASGGGLRNRAGAQVTVGQHQFVSLQNFGEVLGMCCEDDVLVLLTEKAILVLQLTNELSG</sequence>
<dbReference type="VEuPathDB" id="VectorBase:ACHR010034"/>
<dbReference type="InterPro" id="IPR008978">
    <property type="entry name" value="HSP20-like_chaperone"/>
</dbReference>
<dbReference type="GO" id="GO:0005634">
    <property type="term" value="C:nucleus"/>
    <property type="evidence" value="ECO:0007669"/>
    <property type="project" value="UniProtKB-SubCell"/>
</dbReference>
<reference evidence="8" key="1">
    <citation type="submission" date="2013-03" db="EMBL/GenBank/DDBJ databases">
        <title>The Genome Sequence of Anopheles christyi ACHKN1017.</title>
        <authorList>
            <consortium name="The Broad Institute Genomics Platform"/>
            <person name="Neafsey D.E."/>
            <person name="Besansky N."/>
            <person name="Walker B."/>
            <person name="Young S.K."/>
            <person name="Zeng Q."/>
            <person name="Gargeya S."/>
            <person name="Fitzgerald M."/>
            <person name="Haas B."/>
            <person name="Abouelleil A."/>
            <person name="Allen A.W."/>
            <person name="Alvarado L."/>
            <person name="Arachchi H.M."/>
            <person name="Berlin A.M."/>
            <person name="Chapman S.B."/>
            <person name="Gainer-Dewar J."/>
            <person name="Goldberg J."/>
            <person name="Griggs A."/>
            <person name="Gujja S."/>
            <person name="Hansen M."/>
            <person name="Howarth C."/>
            <person name="Imamovic A."/>
            <person name="Ireland A."/>
            <person name="Larimer J."/>
            <person name="McCowan C."/>
            <person name="Murphy C."/>
            <person name="Pearson M."/>
            <person name="Poon T.W."/>
            <person name="Priest M."/>
            <person name="Roberts A."/>
            <person name="Saif S."/>
            <person name="Shea T."/>
            <person name="Sisk P."/>
            <person name="Sykes S."/>
            <person name="Wortman J."/>
            <person name="Nusbaum C."/>
            <person name="Birren B."/>
        </authorList>
    </citation>
    <scope>NUCLEOTIDE SEQUENCE [LARGE SCALE GENOMIC DNA]</scope>
    <source>
        <strain evidence="8">ACHKN1017</strain>
    </source>
</reference>
<dbReference type="Gene3D" id="2.60.40.790">
    <property type="match status" value="1"/>
</dbReference>
<dbReference type="SUPFAM" id="SSF49764">
    <property type="entry name" value="HSP20-like chaperones"/>
    <property type="match status" value="1"/>
</dbReference>
<evidence type="ECO:0000256" key="4">
    <source>
        <dbReference type="ARBA" id="ARBA00022490"/>
    </source>
</evidence>
<evidence type="ECO:0000256" key="1">
    <source>
        <dbReference type="ARBA" id="ARBA00004123"/>
    </source>
</evidence>
<organism evidence="7 8">
    <name type="scientific">Anopheles christyi</name>
    <dbReference type="NCBI Taxonomy" id="43041"/>
    <lineage>
        <taxon>Eukaryota</taxon>
        <taxon>Metazoa</taxon>
        <taxon>Ecdysozoa</taxon>
        <taxon>Arthropoda</taxon>
        <taxon>Hexapoda</taxon>
        <taxon>Insecta</taxon>
        <taxon>Pterygota</taxon>
        <taxon>Neoptera</taxon>
        <taxon>Endopterygota</taxon>
        <taxon>Diptera</taxon>
        <taxon>Nematocera</taxon>
        <taxon>Culicoidea</taxon>
        <taxon>Culicidae</taxon>
        <taxon>Anophelinae</taxon>
        <taxon>Anopheles</taxon>
    </lineage>
</organism>
<comment type="subcellular location">
    <subcellularLocation>
        <location evidence="2">Cytoplasm</location>
    </subcellularLocation>
    <subcellularLocation>
        <location evidence="1">Nucleus</location>
    </subcellularLocation>
</comment>
<dbReference type="Proteomes" id="UP000075881">
    <property type="component" value="Unassembled WGS sequence"/>
</dbReference>
<accession>A0A182KGZ6</accession>
<dbReference type="AlphaFoldDB" id="A0A182KGZ6"/>
<evidence type="ECO:0000259" key="6">
    <source>
        <dbReference type="PROSITE" id="PS51203"/>
    </source>
</evidence>